<dbReference type="CDD" id="cd05233">
    <property type="entry name" value="SDR_c"/>
    <property type="match status" value="1"/>
</dbReference>
<evidence type="ECO:0000256" key="1">
    <source>
        <dbReference type="ARBA" id="ARBA00006484"/>
    </source>
</evidence>
<dbReference type="Pfam" id="PF13561">
    <property type="entry name" value="adh_short_C2"/>
    <property type="match status" value="1"/>
</dbReference>
<evidence type="ECO:0000313" key="3">
    <source>
        <dbReference type="EMBL" id="TCO80677.1"/>
    </source>
</evidence>
<dbReference type="PANTHER" id="PTHR43639">
    <property type="entry name" value="OXIDOREDUCTASE, SHORT-CHAIN DEHYDROGENASE/REDUCTASE FAMILY (AFU_ORTHOLOGUE AFUA_5G02870)"/>
    <property type="match status" value="1"/>
</dbReference>
<reference evidence="3 4" key="1">
    <citation type="submission" date="2019-03" db="EMBL/GenBank/DDBJ databases">
        <title>Genomic Encyclopedia of Type Strains, Phase IV (KMG-IV): sequencing the most valuable type-strain genomes for metagenomic binning, comparative biology and taxonomic classification.</title>
        <authorList>
            <person name="Goeker M."/>
        </authorList>
    </citation>
    <scope>NUCLEOTIDE SEQUENCE [LARGE SCALE GENOMIC DNA]</scope>
    <source>
        <strain evidence="3 4">DSM 25287</strain>
    </source>
</reference>
<accession>A0A4R2L5X4</accession>
<dbReference type="InterPro" id="IPR002347">
    <property type="entry name" value="SDR_fam"/>
</dbReference>
<name>A0A4R2L5X4_9GAMM</name>
<proteinExistence type="inferred from homology"/>
<comment type="caution">
    <text evidence="3">The sequence shown here is derived from an EMBL/GenBank/DDBJ whole genome shotgun (WGS) entry which is preliminary data.</text>
</comment>
<dbReference type="Gene3D" id="3.40.50.720">
    <property type="entry name" value="NAD(P)-binding Rossmann-like Domain"/>
    <property type="match status" value="1"/>
</dbReference>
<dbReference type="PANTHER" id="PTHR43639:SF1">
    <property type="entry name" value="SHORT-CHAIN DEHYDROGENASE_REDUCTASE FAMILY PROTEIN"/>
    <property type="match status" value="1"/>
</dbReference>
<dbReference type="GO" id="GO:0016491">
    <property type="term" value="F:oxidoreductase activity"/>
    <property type="evidence" value="ECO:0007669"/>
    <property type="project" value="UniProtKB-KW"/>
</dbReference>
<organism evidence="3 4">
    <name type="scientific">Plasticicumulans lactativorans</name>
    <dbReference type="NCBI Taxonomy" id="1133106"/>
    <lineage>
        <taxon>Bacteria</taxon>
        <taxon>Pseudomonadati</taxon>
        <taxon>Pseudomonadota</taxon>
        <taxon>Gammaproteobacteria</taxon>
        <taxon>Candidatus Competibacteraceae</taxon>
        <taxon>Plasticicumulans</taxon>
    </lineage>
</organism>
<keyword evidence="4" id="KW-1185">Reference proteome</keyword>
<dbReference type="RefSeq" id="WP_243662645.1">
    <property type="nucleotide sequence ID" value="NZ_SLWY01000012.1"/>
</dbReference>
<dbReference type="AlphaFoldDB" id="A0A4R2L5X4"/>
<keyword evidence="2" id="KW-0560">Oxidoreductase</keyword>
<dbReference type="SUPFAM" id="SSF51735">
    <property type="entry name" value="NAD(P)-binding Rossmann-fold domains"/>
    <property type="match status" value="1"/>
</dbReference>
<dbReference type="Proteomes" id="UP000295765">
    <property type="component" value="Unassembled WGS sequence"/>
</dbReference>
<gene>
    <name evidence="3" type="ORF">EV699_11212</name>
</gene>
<dbReference type="EMBL" id="SLWY01000012">
    <property type="protein sequence ID" value="TCO80677.1"/>
    <property type="molecule type" value="Genomic_DNA"/>
</dbReference>
<evidence type="ECO:0000313" key="4">
    <source>
        <dbReference type="Proteomes" id="UP000295765"/>
    </source>
</evidence>
<dbReference type="PRINTS" id="PR00081">
    <property type="entry name" value="GDHRDH"/>
</dbReference>
<comment type="similarity">
    <text evidence="1">Belongs to the short-chain dehydrogenases/reductases (SDR) family.</text>
</comment>
<sequence length="245" mass="25093">MTAIALITGASGGLGRAVAQRLRSEGWRLALVGRDARRLAGSAAGDHLIVADVSTASGAREALARCRDELGVPTALAHCAGSILLAPAHRTHAEQYRAVMAANLDSAFFTLAAWAEALREARTPGAAVLVSSVVARTGVGNHAAVAAAKAGIEGLVRAAAADYASAGLRINAVAPGLMDTPATAAIVGNEVTRAAAARQYPFPRVGAADELAELMAWLLSPRAAWITGQVWAYDGGFTAIRPVVR</sequence>
<protein>
    <submittedName>
        <fullName evidence="3">NAD(P)-dependent dehydrogenase (Short-subunit alcohol dehydrogenase family)</fullName>
    </submittedName>
</protein>
<dbReference type="InterPro" id="IPR036291">
    <property type="entry name" value="NAD(P)-bd_dom_sf"/>
</dbReference>
<evidence type="ECO:0000256" key="2">
    <source>
        <dbReference type="ARBA" id="ARBA00023002"/>
    </source>
</evidence>